<dbReference type="CDD" id="cd01989">
    <property type="entry name" value="USP_STK_Ubox_N"/>
    <property type="match status" value="1"/>
</dbReference>
<dbReference type="GO" id="GO:0004674">
    <property type="term" value="F:protein serine/threonine kinase activity"/>
    <property type="evidence" value="ECO:0007669"/>
    <property type="project" value="UniProtKB-KW"/>
</dbReference>
<dbReference type="FunFam" id="3.30.200.20:FF:000039">
    <property type="entry name" value="receptor-like protein kinase FERONIA"/>
    <property type="match status" value="1"/>
</dbReference>
<dbReference type="GO" id="GO:0016567">
    <property type="term" value="P:protein ubiquitination"/>
    <property type="evidence" value="ECO:0007669"/>
    <property type="project" value="UniProtKB-UniPathway"/>
</dbReference>
<dbReference type="InterPro" id="IPR000719">
    <property type="entry name" value="Prot_kinase_dom"/>
</dbReference>
<evidence type="ECO:0000256" key="5">
    <source>
        <dbReference type="ARBA" id="ARBA00022679"/>
    </source>
</evidence>
<feature type="compositionally biased region" description="Polar residues" evidence="12">
    <location>
        <begin position="234"/>
        <end position="246"/>
    </location>
</feature>
<dbReference type="PROSITE" id="PS50011">
    <property type="entry name" value="PROTEIN_KINASE_DOM"/>
    <property type="match status" value="1"/>
</dbReference>
<keyword evidence="8" id="KW-0833">Ubl conjugation pathway</keyword>
<accession>A0A8J5LCU7</accession>
<evidence type="ECO:0000256" key="12">
    <source>
        <dbReference type="SAM" id="MobiDB-lite"/>
    </source>
</evidence>
<evidence type="ECO:0000259" key="13">
    <source>
        <dbReference type="PROSITE" id="PS50011"/>
    </source>
</evidence>
<dbReference type="InterPro" id="IPR051348">
    <property type="entry name" value="U-box_ubiquitin_ligases"/>
</dbReference>
<reference evidence="15 16" key="1">
    <citation type="submission" date="2020-08" db="EMBL/GenBank/DDBJ databases">
        <title>Plant Genome Project.</title>
        <authorList>
            <person name="Zhang R.-G."/>
        </authorList>
    </citation>
    <scope>NUCLEOTIDE SEQUENCE [LARGE SCALE GENOMIC DNA]</scope>
    <source>
        <tissue evidence="15">Rhizome</tissue>
    </source>
</reference>
<feature type="domain" description="U-box" evidence="14">
    <location>
        <begin position="836"/>
        <end position="910"/>
    </location>
</feature>
<protein>
    <recommendedName>
        <fullName evidence="3">RING-type E3 ubiquitin transferase</fullName>
        <ecNumber evidence="3">2.3.2.27</ecNumber>
    </recommendedName>
</protein>
<evidence type="ECO:0000256" key="6">
    <source>
        <dbReference type="ARBA" id="ARBA00022741"/>
    </source>
</evidence>
<dbReference type="SMART" id="SM00504">
    <property type="entry name" value="Ubox"/>
    <property type="match status" value="1"/>
</dbReference>
<feature type="domain" description="Protein kinase" evidence="13">
    <location>
        <begin position="550"/>
        <end position="816"/>
    </location>
</feature>
<dbReference type="EMBL" id="JACMSC010000009">
    <property type="protein sequence ID" value="KAG6509001.1"/>
    <property type="molecule type" value="Genomic_DNA"/>
</dbReference>
<evidence type="ECO:0000313" key="16">
    <source>
        <dbReference type="Proteomes" id="UP000734854"/>
    </source>
</evidence>
<keyword evidence="16" id="KW-1185">Reference proteome</keyword>
<dbReference type="PANTHER" id="PTHR45647:SF153">
    <property type="entry name" value="PROTEIN KINASE DOMAIN-CONTAINING PROTEIN"/>
    <property type="match status" value="1"/>
</dbReference>
<proteinExistence type="predicted"/>
<keyword evidence="11" id="KW-0175">Coiled coil</keyword>
<feature type="binding site" evidence="10">
    <location>
        <position position="577"/>
    </location>
    <ligand>
        <name>ATP</name>
        <dbReference type="ChEBI" id="CHEBI:30616"/>
    </ligand>
</feature>
<dbReference type="Gene3D" id="1.10.510.10">
    <property type="entry name" value="Transferase(Phosphotransferase) domain 1"/>
    <property type="match status" value="1"/>
</dbReference>
<dbReference type="SMART" id="SM00220">
    <property type="entry name" value="S_TKc"/>
    <property type="match status" value="1"/>
</dbReference>
<evidence type="ECO:0000256" key="2">
    <source>
        <dbReference type="ARBA" id="ARBA00004906"/>
    </source>
</evidence>
<sequence>MAECRRISRAVPVICFPVDEFHPNVHGDVFSLSTANPKQQKVKKEAALRNREAENTSKYCKIVLLHVHQPAQRIPTALGWFPASKLENQEVAAYRRMEEENMHGNLDEYVNMCSQVHKAEKVVIERDDIAEGLTESIVSHGITKLVMGAAASKNYSRNDLHPKFIALKMKAPRSKTALAVKQKAHPSCKIWFICKGNLICTREALLDGSIVSQSFTASPISKTSQSEIHRPISASLSRGGPTNCSSIAPGKQDIVTQRSLSDDLSPYRDLTMRTSPTPSKKLVRSSTTESRESKEPSRSTSESKGSSVVDPLDAASSISDYSVFDEEKSDMASLSTMQDDADREGASLILQVKHEPEEYNKLLSPHQDQVNLGVDDVLCEKLQTALDEAESFTREAYEEFYKRQKAEKDLNEAIQKVKIVQNLYNQEFKQRIGIEEALAKEKSALLALKKHQDEVYEELKKAYQKMEALQLQNSDSDHILKDIKKKLSEAYSHLDSIRQEHDVLQQERDKAMRENQELKRMKEEATSSIHEADNFSIFSLSELEQATENFKEESKIGEGGYGCVYKGFLRHTTVAIKRLNPQGMQGKAEFQREMNVLSKVRHPNLVTLIGACPEAWALVYEFLPNGSLEDHLNCKKNAPPLMWQTRTCIAAEICSALIFLHSCKPFSVVHGDLKPGNILLDSNLVSKLGDFGICRLLVQSMNSTALYHCTRQPKGTFAYMDPELLTSGEITIKSDMYSFGVILLRLLTGRPAFGVSKVVQEALDKNCLHKILDGSAGDWPYLHAEKLAKVGLKCCQMKRRNRPDATEAWRILDPLTKSSFSGPLLSYRLTAKDSPYIPSYFICPILKEPMKDPQIAADGFTYEAEAIEGWFASGHGTSPMTNLKLDHHELIPNHTLRHAIQGWLQQMTQNSAWGKENASTNLSSTDV</sequence>
<evidence type="ECO:0000256" key="4">
    <source>
        <dbReference type="ARBA" id="ARBA00022527"/>
    </source>
</evidence>
<dbReference type="Gene3D" id="3.30.40.10">
    <property type="entry name" value="Zinc/RING finger domain, C3HC4 (zinc finger)"/>
    <property type="match status" value="1"/>
</dbReference>
<comment type="caution">
    <text evidence="15">The sequence shown here is derived from an EMBL/GenBank/DDBJ whole genome shotgun (WGS) entry which is preliminary data.</text>
</comment>
<dbReference type="EC" id="2.3.2.27" evidence="3"/>
<keyword evidence="4" id="KW-0723">Serine/threonine-protein kinase</keyword>
<dbReference type="PROSITE" id="PS00107">
    <property type="entry name" value="PROTEIN_KINASE_ATP"/>
    <property type="match status" value="1"/>
</dbReference>
<dbReference type="SUPFAM" id="SSF56112">
    <property type="entry name" value="Protein kinase-like (PK-like)"/>
    <property type="match status" value="1"/>
</dbReference>
<name>A0A8J5LCU7_ZINOF</name>
<keyword evidence="9 10" id="KW-0067">ATP-binding</keyword>
<dbReference type="SUPFAM" id="SSF57850">
    <property type="entry name" value="RING/U-box"/>
    <property type="match status" value="1"/>
</dbReference>
<evidence type="ECO:0000256" key="1">
    <source>
        <dbReference type="ARBA" id="ARBA00000900"/>
    </source>
</evidence>
<dbReference type="Proteomes" id="UP000734854">
    <property type="component" value="Unassembled WGS sequence"/>
</dbReference>
<dbReference type="Pfam" id="PF00069">
    <property type="entry name" value="Pkinase"/>
    <property type="match status" value="1"/>
</dbReference>
<dbReference type="GO" id="GO:0061630">
    <property type="term" value="F:ubiquitin protein ligase activity"/>
    <property type="evidence" value="ECO:0007669"/>
    <property type="project" value="UniProtKB-EC"/>
</dbReference>
<evidence type="ECO:0000256" key="8">
    <source>
        <dbReference type="ARBA" id="ARBA00022786"/>
    </source>
</evidence>
<dbReference type="InterPro" id="IPR011009">
    <property type="entry name" value="Kinase-like_dom_sf"/>
</dbReference>
<dbReference type="InterPro" id="IPR017441">
    <property type="entry name" value="Protein_kinase_ATP_BS"/>
</dbReference>
<dbReference type="InterPro" id="IPR008271">
    <property type="entry name" value="Ser/Thr_kinase_AS"/>
</dbReference>
<dbReference type="PANTHER" id="PTHR45647">
    <property type="entry name" value="OS02G0152300 PROTEIN"/>
    <property type="match status" value="1"/>
</dbReference>
<keyword evidence="7" id="KW-0418">Kinase</keyword>
<dbReference type="InterPro" id="IPR003613">
    <property type="entry name" value="Ubox_domain"/>
</dbReference>
<evidence type="ECO:0000256" key="9">
    <source>
        <dbReference type="ARBA" id="ARBA00022840"/>
    </source>
</evidence>
<dbReference type="Pfam" id="PF04564">
    <property type="entry name" value="U-box"/>
    <property type="match status" value="1"/>
</dbReference>
<gene>
    <name evidence="15" type="ORF">ZIOFF_034384</name>
</gene>
<dbReference type="PROSITE" id="PS51698">
    <property type="entry name" value="U_BOX"/>
    <property type="match status" value="1"/>
</dbReference>
<comment type="pathway">
    <text evidence="2">Protein modification; protein ubiquitination.</text>
</comment>
<dbReference type="InterPro" id="IPR013083">
    <property type="entry name" value="Znf_RING/FYVE/PHD"/>
</dbReference>
<keyword evidence="5" id="KW-0808">Transferase</keyword>
<dbReference type="AlphaFoldDB" id="A0A8J5LCU7"/>
<dbReference type="PROSITE" id="PS00108">
    <property type="entry name" value="PROTEIN_KINASE_ST"/>
    <property type="match status" value="1"/>
</dbReference>
<dbReference type="UniPathway" id="UPA00143"/>
<dbReference type="CDD" id="cd16655">
    <property type="entry name" value="RING-Ubox_WDSUB1-like"/>
    <property type="match status" value="1"/>
</dbReference>
<evidence type="ECO:0000259" key="14">
    <source>
        <dbReference type="PROSITE" id="PS51698"/>
    </source>
</evidence>
<dbReference type="CDD" id="cd14066">
    <property type="entry name" value="STKc_IRAK"/>
    <property type="match status" value="1"/>
</dbReference>
<evidence type="ECO:0000256" key="7">
    <source>
        <dbReference type="ARBA" id="ARBA00022777"/>
    </source>
</evidence>
<evidence type="ECO:0000256" key="10">
    <source>
        <dbReference type="PROSITE-ProRule" id="PRU10141"/>
    </source>
</evidence>
<feature type="region of interest" description="Disordered" evidence="12">
    <location>
        <begin position="220"/>
        <end position="312"/>
    </location>
</feature>
<dbReference type="GO" id="GO:0005524">
    <property type="term" value="F:ATP binding"/>
    <property type="evidence" value="ECO:0007669"/>
    <property type="project" value="UniProtKB-UniRule"/>
</dbReference>
<evidence type="ECO:0000313" key="15">
    <source>
        <dbReference type="EMBL" id="KAG6509001.1"/>
    </source>
</evidence>
<organism evidence="15 16">
    <name type="scientific">Zingiber officinale</name>
    <name type="common">Ginger</name>
    <name type="synonym">Amomum zingiber</name>
    <dbReference type="NCBI Taxonomy" id="94328"/>
    <lineage>
        <taxon>Eukaryota</taxon>
        <taxon>Viridiplantae</taxon>
        <taxon>Streptophyta</taxon>
        <taxon>Embryophyta</taxon>
        <taxon>Tracheophyta</taxon>
        <taxon>Spermatophyta</taxon>
        <taxon>Magnoliopsida</taxon>
        <taxon>Liliopsida</taxon>
        <taxon>Zingiberales</taxon>
        <taxon>Zingiberaceae</taxon>
        <taxon>Zingiber</taxon>
    </lineage>
</organism>
<evidence type="ECO:0000256" key="3">
    <source>
        <dbReference type="ARBA" id="ARBA00012483"/>
    </source>
</evidence>
<dbReference type="Gene3D" id="3.30.200.20">
    <property type="entry name" value="Phosphorylase Kinase, domain 1"/>
    <property type="match status" value="1"/>
</dbReference>
<feature type="coiled-coil region" evidence="11">
    <location>
        <begin position="403"/>
        <end position="528"/>
    </location>
</feature>
<evidence type="ECO:0000256" key="11">
    <source>
        <dbReference type="SAM" id="Coils"/>
    </source>
</evidence>
<keyword evidence="6 10" id="KW-0547">Nucleotide-binding</keyword>
<comment type="catalytic activity">
    <reaction evidence="1">
        <text>S-ubiquitinyl-[E2 ubiquitin-conjugating enzyme]-L-cysteine + [acceptor protein]-L-lysine = [E2 ubiquitin-conjugating enzyme]-L-cysteine + N(6)-ubiquitinyl-[acceptor protein]-L-lysine.</text>
        <dbReference type="EC" id="2.3.2.27"/>
    </reaction>
</comment>